<sequence>MPDKPVITDRVAYWDHYAAGMRREMPQDALKDAFGWTQYPEHGPGGELLGDPASALEIGFGRGNAVAALAVKGVEATGVDMSPRQVVSAKERWGHLPGARFEEGDALAFLAATTRRWDAIYSIFGGLWFIEPAQWLPLVRLRLTPGGKVVFSHAPPVPGSYGLQGMYGAGFTGRRVWVYRWAYEPEVWARMLEDEGYEDVHARVEPAPDADHVGTLIVEGRSPGACAV</sequence>
<evidence type="ECO:0000313" key="2">
    <source>
        <dbReference type="EMBL" id="RBQ15539.1"/>
    </source>
</evidence>
<organism evidence="2 3">
    <name type="scientific">Spongiactinospora rosea</name>
    <dbReference type="NCBI Taxonomy" id="2248750"/>
    <lineage>
        <taxon>Bacteria</taxon>
        <taxon>Bacillati</taxon>
        <taxon>Actinomycetota</taxon>
        <taxon>Actinomycetes</taxon>
        <taxon>Streptosporangiales</taxon>
        <taxon>Streptosporangiaceae</taxon>
        <taxon>Spongiactinospora</taxon>
    </lineage>
</organism>
<dbReference type="SUPFAM" id="SSF53335">
    <property type="entry name" value="S-adenosyl-L-methionine-dependent methyltransferases"/>
    <property type="match status" value="1"/>
</dbReference>
<keyword evidence="3" id="KW-1185">Reference proteome</keyword>
<evidence type="ECO:0000259" key="1">
    <source>
        <dbReference type="Pfam" id="PF13649"/>
    </source>
</evidence>
<dbReference type="CDD" id="cd02440">
    <property type="entry name" value="AdoMet_MTases"/>
    <property type="match status" value="1"/>
</dbReference>
<dbReference type="RefSeq" id="WP_113985078.1">
    <property type="nucleotide sequence ID" value="NZ_QMEY01000022.1"/>
</dbReference>
<dbReference type="AlphaFoldDB" id="A0A366LQ50"/>
<feature type="domain" description="Methyltransferase" evidence="1">
    <location>
        <begin position="56"/>
        <end position="147"/>
    </location>
</feature>
<dbReference type="OrthoDB" id="22151at2"/>
<keyword evidence="2" id="KW-0489">Methyltransferase</keyword>
<dbReference type="EMBL" id="QMEY01000022">
    <property type="protein sequence ID" value="RBQ15539.1"/>
    <property type="molecule type" value="Genomic_DNA"/>
</dbReference>
<gene>
    <name evidence="2" type="ORF">DP939_34755</name>
</gene>
<dbReference type="Gene3D" id="3.40.50.150">
    <property type="entry name" value="Vaccinia Virus protein VP39"/>
    <property type="match status" value="1"/>
</dbReference>
<reference evidence="2 3" key="1">
    <citation type="submission" date="2018-06" db="EMBL/GenBank/DDBJ databases">
        <title>Sphaerisporangium craniellae sp. nov., isolated from a marine sponge in the South China Sea.</title>
        <authorList>
            <person name="Li L."/>
        </authorList>
    </citation>
    <scope>NUCLEOTIDE SEQUENCE [LARGE SCALE GENOMIC DNA]</scope>
    <source>
        <strain evidence="2 3">LHW63015</strain>
    </source>
</reference>
<dbReference type="InterPro" id="IPR041698">
    <property type="entry name" value="Methyltransf_25"/>
</dbReference>
<name>A0A366LQ50_9ACTN</name>
<dbReference type="Proteomes" id="UP000253303">
    <property type="component" value="Unassembled WGS sequence"/>
</dbReference>
<dbReference type="InterPro" id="IPR029063">
    <property type="entry name" value="SAM-dependent_MTases_sf"/>
</dbReference>
<keyword evidence="2" id="KW-0808">Transferase</keyword>
<dbReference type="GO" id="GO:0008168">
    <property type="term" value="F:methyltransferase activity"/>
    <property type="evidence" value="ECO:0007669"/>
    <property type="project" value="UniProtKB-KW"/>
</dbReference>
<proteinExistence type="predicted"/>
<evidence type="ECO:0000313" key="3">
    <source>
        <dbReference type="Proteomes" id="UP000253303"/>
    </source>
</evidence>
<protein>
    <submittedName>
        <fullName evidence="2">SAM-dependent methyltransferase</fullName>
    </submittedName>
</protein>
<accession>A0A366LQ50</accession>
<comment type="caution">
    <text evidence="2">The sequence shown here is derived from an EMBL/GenBank/DDBJ whole genome shotgun (WGS) entry which is preliminary data.</text>
</comment>
<dbReference type="GO" id="GO:0032259">
    <property type="term" value="P:methylation"/>
    <property type="evidence" value="ECO:0007669"/>
    <property type="project" value="UniProtKB-KW"/>
</dbReference>
<dbReference type="Pfam" id="PF13649">
    <property type="entry name" value="Methyltransf_25"/>
    <property type="match status" value="1"/>
</dbReference>